<proteinExistence type="predicted"/>
<evidence type="ECO:0000313" key="1">
    <source>
        <dbReference type="EMBL" id="KAF0319465.1"/>
    </source>
</evidence>
<evidence type="ECO:0000313" key="2">
    <source>
        <dbReference type="Proteomes" id="UP000434172"/>
    </source>
</evidence>
<protein>
    <submittedName>
        <fullName evidence="1">Uncharacterized protein</fullName>
    </submittedName>
</protein>
<gene>
    <name evidence="1" type="ORF">GQ607_013284</name>
</gene>
<organism evidence="1 2">
    <name type="scientific">Colletotrichum asianum</name>
    <dbReference type="NCBI Taxonomy" id="702518"/>
    <lineage>
        <taxon>Eukaryota</taxon>
        <taxon>Fungi</taxon>
        <taxon>Dikarya</taxon>
        <taxon>Ascomycota</taxon>
        <taxon>Pezizomycotina</taxon>
        <taxon>Sordariomycetes</taxon>
        <taxon>Hypocreomycetidae</taxon>
        <taxon>Glomerellales</taxon>
        <taxon>Glomerellaceae</taxon>
        <taxon>Colletotrichum</taxon>
        <taxon>Colletotrichum gloeosporioides species complex</taxon>
    </lineage>
</organism>
<dbReference type="EMBL" id="WOWK01000095">
    <property type="protein sequence ID" value="KAF0319465.1"/>
    <property type="molecule type" value="Genomic_DNA"/>
</dbReference>
<dbReference type="AlphaFoldDB" id="A0A8H3ZPX5"/>
<keyword evidence="2" id="KW-1185">Reference proteome</keyword>
<comment type="caution">
    <text evidence="1">The sequence shown here is derived from an EMBL/GenBank/DDBJ whole genome shotgun (WGS) entry which is preliminary data.</text>
</comment>
<name>A0A8H3ZPX5_9PEZI</name>
<reference evidence="1 2" key="1">
    <citation type="submission" date="2019-12" db="EMBL/GenBank/DDBJ databases">
        <title>A genome sequence resource for the geographically widespread anthracnose pathogen Colletotrichum asianum.</title>
        <authorList>
            <person name="Meng Y."/>
        </authorList>
    </citation>
    <scope>NUCLEOTIDE SEQUENCE [LARGE SCALE GENOMIC DNA]</scope>
    <source>
        <strain evidence="1 2">ICMP 18580</strain>
    </source>
</reference>
<dbReference type="Proteomes" id="UP000434172">
    <property type="component" value="Unassembled WGS sequence"/>
</dbReference>
<sequence>MPSFDRSLGRGLVFRSLTSSLSTTTLTVAKQNDVCQTRCRDIFAASDVLLHRAHASLRLRERPRLVNRTP</sequence>
<accession>A0A8H3ZPX5</accession>